<keyword evidence="3 6" id="KW-0812">Transmembrane</keyword>
<feature type="transmembrane region" description="Helical" evidence="6">
    <location>
        <begin position="338"/>
        <end position="359"/>
    </location>
</feature>
<keyword evidence="9" id="KW-1185">Reference proteome</keyword>
<dbReference type="RefSeq" id="WP_160908394.1">
    <property type="nucleotide sequence ID" value="NZ_WVHS01000005.1"/>
</dbReference>
<evidence type="ECO:0000256" key="3">
    <source>
        <dbReference type="ARBA" id="ARBA00022692"/>
    </source>
</evidence>
<accession>A0A7K1Y282</accession>
<evidence type="ECO:0000256" key="5">
    <source>
        <dbReference type="ARBA" id="ARBA00023136"/>
    </source>
</evidence>
<evidence type="ECO:0000256" key="6">
    <source>
        <dbReference type="SAM" id="Phobius"/>
    </source>
</evidence>
<comment type="caution">
    <text evidence="8">The sequence shown here is derived from an EMBL/GenBank/DDBJ whole genome shotgun (WGS) entry which is preliminary data.</text>
</comment>
<name>A0A7K1Y282_9SPHI</name>
<keyword evidence="4 6" id="KW-1133">Transmembrane helix</keyword>
<evidence type="ECO:0000313" key="9">
    <source>
        <dbReference type="Proteomes" id="UP000451233"/>
    </source>
</evidence>
<protein>
    <submittedName>
        <fullName evidence="8">Exopolysaccharide biosynthesis protein</fullName>
    </submittedName>
</protein>
<dbReference type="GO" id="GO:0005886">
    <property type="term" value="C:plasma membrane"/>
    <property type="evidence" value="ECO:0007669"/>
    <property type="project" value="UniProtKB-SubCell"/>
</dbReference>
<comment type="subcellular location">
    <subcellularLocation>
        <location evidence="1">Cell membrane</location>
        <topology evidence="1">Multi-pass membrane protein</topology>
    </subcellularLocation>
</comment>
<dbReference type="InterPro" id="IPR050445">
    <property type="entry name" value="Bact_polysacc_biosynth/exp"/>
</dbReference>
<evidence type="ECO:0000313" key="8">
    <source>
        <dbReference type="EMBL" id="MXV17384.1"/>
    </source>
</evidence>
<evidence type="ECO:0000256" key="2">
    <source>
        <dbReference type="ARBA" id="ARBA00022475"/>
    </source>
</evidence>
<dbReference type="Pfam" id="PF02706">
    <property type="entry name" value="Wzz"/>
    <property type="match status" value="1"/>
</dbReference>
<feature type="domain" description="Polysaccharide chain length determinant N-terminal" evidence="7">
    <location>
        <begin position="40"/>
        <end position="129"/>
    </location>
</feature>
<sequence>MNNITPPRERIISRRRSYRQEEEEAIMLKNGLKSVKNGYRYLRAKNKIIIISAFIGALLGLAIAFLVKPKYIAECTFVLEEDSGGGLNQYKGIAAMVGLDLSGMGSSSGLFKDDNIIDLYKSRNMLEKTLLSKAAFGTRQQLLISRFIDQNKLKDKWKSAKPEDFDFSRQPFTVGQDSVIREVVKLIREEYLEVGRYNKKSSIIAVQYTGRDQLYSRAFTMALVENVNEFYIKTKTKKSAKNVRLLEHKADSVKRLLNASIGSVAAAVGQNPNPNIAIQRLKVPSQQRQVDVQANGALYSEIVKNLELARMSQDRETPLIQVIDYPKLPLEIKKISKALGLVAGGLIAGLLSVILLLLAEVFRSVD</sequence>
<evidence type="ECO:0000259" key="7">
    <source>
        <dbReference type="Pfam" id="PF02706"/>
    </source>
</evidence>
<dbReference type="InterPro" id="IPR003856">
    <property type="entry name" value="LPS_length_determ_N"/>
</dbReference>
<keyword evidence="2" id="KW-1003">Cell membrane</keyword>
<gene>
    <name evidence="8" type="ORF">GS398_18950</name>
</gene>
<feature type="transmembrane region" description="Helical" evidence="6">
    <location>
        <begin position="48"/>
        <end position="67"/>
    </location>
</feature>
<proteinExistence type="predicted"/>
<evidence type="ECO:0000256" key="4">
    <source>
        <dbReference type="ARBA" id="ARBA00022989"/>
    </source>
</evidence>
<dbReference type="PANTHER" id="PTHR32309">
    <property type="entry name" value="TYROSINE-PROTEIN KINASE"/>
    <property type="match status" value="1"/>
</dbReference>
<keyword evidence="5 6" id="KW-0472">Membrane</keyword>
<dbReference type="AlphaFoldDB" id="A0A7K1Y282"/>
<dbReference type="PANTHER" id="PTHR32309:SF31">
    <property type="entry name" value="CAPSULAR EXOPOLYSACCHARIDE FAMILY"/>
    <property type="match status" value="1"/>
</dbReference>
<dbReference type="EMBL" id="WVHS01000005">
    <property type="protein sequence ID" value="MXV17384.1"/>
    <property type="molecule type" value="Genomic_DNA"/>
</dbReference>
<dbReference type="Proteomes" id="UP000451233">
    <property type="component" value="Unassembled WGS sequence"/>
</dbReference>
<organism evidence="8 9">
    <name type="scientific">Hufsiella ginkgonis</name>
    <dbReference type="NCBI Taxonomy" id="2695274"/>
    <lineage>
        <taxon>Bacteria</taxon>
        <taxon>Pseudomonadati</taxon>
        <taxon>Bacteroidota</taxon>
        <taxon>Sphingobacteriia</taxon>
        <taxon>Sphingobacteriales</taxon>
        <taxon>Sphingobacteriaceae</taxon>
        <taxon>Hufsiella</taxon>
    </lineage>
</organism>
<reference evidence="8 9" key="1">
    <citation type="submission" date="2019-11" db="EMBL/GenBank/DDBJ databases">
        <title>Pedobacter sp. HMF7056 Genome sequencing and assembly.</title>
        <authorList>
            <person name="Kang H."/>
            <person name="Kim H."/>
            <person name="Joh K."/>
        </authorList>
    </citation>
    <scope>NUCLEOTIDE SEQUENCE [LARGE SCALE GENOMIC DNA]</scope>
    <source>
        <strain evidence="8 9">HMF7056</strain>
    </source>
</reference>
<evidence type="ECO:0000256" key="1">
    <source>
        <dbReference type="ARBA" id="ARBA00004651"/>
    </source>
</evidence>